<feature type="non-terminal residue" evidence="3">
    <location>
        <position position="1"/>
    </location>
</feature>
<reference evidence="3" key="1">
    <citation type="submission" date="2017-08" db="EMBL/GenBank/DDBJ databases">
        <authorList>
            <person name="Polle J.E."/>
            <person name="Barry K."/>
            <person name="Cushman J."/>
            <person name="Schmutz J."/>
            <person name="Tran D."/>
            <person name="Hathwaick L.T."/>
            <person name="Yim W.C."/>
            <person name="Jenkins J."/>
            <person name="Mckie-Krisberg Z.M."/>
            <person name="Prochnik S."/>
            <person name="Lindquist E."/>
            <person name="Dockter R.B."/>
            <person name="Adam C."/>
            <person name="Molina H."/>
            <person name="Bunkerborg J."/>
            <person name="Jin E."/>
            <person name="Buchheim M."/>
            <person name="Magnuson J."/>
        </authorList>
    </citation>
    <scope>NUCLEOTIDE SEQUENCE</scope>
    <source>
        <strain evidence="3">CCAP 19/18</strain>
    </source>
</reference>
<evidence type="ECO:0000313" key="4">
    <source>
        <dbReference type="Proteomes" id="UP000815325"/>
    </source>
</evidence>
<protein>
    <submittedName>
        <fullName evidence="3">Uncharacterized protein</fullName>
    </submittedName>
</protein>
<name>A0ABQ7GVH9_DUNSA</name>
<accession>A0ABQ7GVH9</accession>
<feature type="signal peptide" evidence="2">
    <location>
        <begin position="1"/>
        <end position="17"/>
    </location>
</feature>
<evidence type="ECO:0000313" key="3">
    <source>
        <dbReference type="EMBL" id="KAF5838614.1"/>
    </source>
</evidence>
<feature type="compositionally biased region" description="Basic and acidic residues" evidence="1">
    <location>
        <begin position="69"/>
        <end position="108"/>
    </location>
</feature>
<gene>
    <name evidence="3" type="ORF">DUNSADRAFT_2523</name>
</gene>
<keyword evidence="4" id="KW-1185">Reference proteome</keyword>
<organism evidence="3 4">
    <name type="scientific">Dunaliella salina</name>
    <name type="common">Green alga</name>
    <name type="synonym">Protococcus salinus</name>
    <dbReference type="NCBI Taxonomy" id="3046"/>
    <lineage>
        <taxon>Eukaryota</taxon>
        <taxon>Viridiplantae</taxon>
        <taxon>Chlorophyta</taxon>
        <taxon>core chlorophytes</taxon>
        <taxon>Chlorophyceae</taxon>
        <taxon>CS clade</taxon>
        <taxon>Chlamydomonadales</taxon>
        <taxon>Dunaliellaceae</taxon>
        <taxon>Dunaliella</taxon>
    </lineage>
</organism>
<sequence>MCTRALLLLFTITLTFASDLGGPNRAPEHEKRIVKAAVQKQFAAQDSYNQLNSRVNALISSKAQSASELVEHEPEQSKESHDSHEGSKSGLLEQKEGAVRSEGERADWSVRAPFMQAADAGSGGVSVLAPFTSVNAGRR</sequence>
<dbReference type="Proteomes" id="UP000815325">
    <property type="component" value="Unassembled WGS sequence"/>
</dbReference>
<evidence type="ECO:0000256" key="1">
    <source>
        <dbReference type="SAM" id="MobiDB-lite"/>
    </source>
</evidence>
<dbReference type="EMBL" id="MU069572">
    <property type="protein sequence ID" value="KAF5838614.1"/>
    <property type="molecule type" value="Genomic_DNA"/>
</dbReference>
<keyword evidence="2" id="KW-0732">Signal</keyword>
<evidence type="ECO:0000256" key="2">
    <source>
        <dbReference type="SAM" id="SignalP"/>
    </source>
</evidence>
<comment type="caution">
    <text evidence="3">The sequence shown here is derived from an EMBL/GenBank/DDBJ whole genome shotgun (WGS) entry which is preliminary data.</text>
</comment>
<feature type="chain" id="PRO_5045043125" evidence="2">
    <location>
        <begin position="18"/>
        <end position="139"/>
    </location>
</feature>
<feature type="region of interest" description="Disordered" evidence="1">
    <location>
        <begin position="63"/>
        <end position="108"/>
    </location>
</feature>
<proteinExistence type="predicted"/>